<feature type="region of interest" description="Disordered" evidence="1">
    <location>
        <begin position="1"/>
        <end position="27"/>
    </location>
</feature>
<feature type="compositionally biased region" description="Low complexity" evidence="1">
    <location>
        <begin position="372"/>
        <end position="382"/>
    </location>
</feature>
<reference evidence="2" key="1">
    <citation type="submission" date="2020-02" db="EMBL/GenBank/DDBJ databases">
        <authorList>
            <person name="Meier V. D."/>
        </authorList>
    </citation>
    <scope>NUCLEOTIDE SEQUENCE</scope>
    <source>
        <strain evidence="2">AVDCRST_MAG24</strain>
    </source>
</reference>
<feature type="region of interest" description="Disordered" evidence="1">
    <location>
        <begin position="236"/>
        <end position="275"/>
    </location>
</feature>
<accession>A0A6J4KTR6</accession>
<feature type="region of interest" description="Disordered" evidence="1">
    <location>
        <begin position="51"/>
        <end position="220"/>
    </location>
</feature>
<feature type="compositionally biased region" description="Low complexity" evidence="1">
    <location>
        <begin position="1"/>
        <end position="11"/>
    </location>
</feature>
<dbReference type="AlphaFoldDB" id="A0A6J4KTR6"/>
<evidence type="ECO:0000313" key="2">
    <source>
        <dbReference type="EMBL" id="CAA9314161.1"/>
    </source>
</evidence>
<feature type="compositionally biased region" description="Basic residues" evidence="1">
    <location>
        <begin position="331"/>
        <end position="340"/>
    </location>
</feature>
<sequence>EHRAAGGACRSRGSRDRRERQAGGLPLAPHLAQGAAVRARRAVLLRAAAARAADHHHARHRLRRRAVHRGDVRPGRTRAQHRRRLRRPARPRVRRLLRGGRLHDRGSRQGAREHPVPVDDPHRGARRDGLGDPAGSTDTARPRRLPGDRDARLRRDHPPHRGELGLAGRRARHQCRPGAAGRLPGGGGDPLRRAVLQRPAPQLGGRHAAARPRRDDRVPRLRCARPRAVLLVRAHGDHPRAVRGQADQGQPRRQGMGGDPRGRGRRRAHGRADVPVQAAGVRDGCLHRRALRSALRREAGLRQPAVVPPAALDPLRGGGRGRRAGQPVGRHGGRRARRVPARTVPRLRGVAGAGLRTGPHDPRDLPARGSLPAAPDRPGTPGRARDRGARGGGGRRDAGPGRPAGVPGQPRHRPWHRLRRTQWL</sequence>
<feature type="compositionally biased region" description="Basic residues" evidence="1">
    <location>
        <begin position="75"/>
        <end position="100"/>
    </location>
</feature>
<feature type="compositionally biased region" description="Basic residues" evidence="1">
    <location>
        <begin position="410"/>
        <end position="424"/>
    </location>
</feature>
<organism evidence="2">
    <name type="scientific">uncultured Nocardioidaceae bacterium</name>
    <dbReference type="NCBI Taxonomy" id="253824"/>
    <lineage>
        <taxon>Bacteria</taxon>
        <taxon>Bacillati</taxon>
        <taxon>Actinomycetota</taxon>
        <taxon>Actinomycetes</taxon>
        <taxon>Propionibacteriales</taxon>
        <taxon>Nocardioidaceae</taxon>
        <taxon>environmental samples</taxon>
    </lineage>
</organism>
<feature type="compositionally biased region" description="Basic and acidic residues" evidence="1">
    <location>
        <begin position="101"/>
        <end position="130"/>
    </location>
</feature>
<feature type="compositionally biased region" description="Basic residues" evidence="1">
    <location>
        <begin position="54"/>
        <end position="67"/>
    </location>
</feature>
<evidence type="ECO:0000256" key="1">
    <source>
        <dbReference type="SAM" id="MobiDB-lite"/>
    </source>
</evidence>
<gene>
    <name evidence="2" type="ORF">AVDCRST_MAG24-4</name>
</gene>
<protein>
    <submittedName>
        <fullName evidence="2">Branched-chain amino acid transport system permease protein LivM</fullName>
    </submittedName>
</protein>
<dbReference type="EMBL" id="CADCUF010000001">
    <property type="protein sequence ID" value="CAA9314161.1"/>
    <property type="molecule type" value="Genomic_DNA"/>
</dbReference>
<name>A0A6J4KTR6_9ACTN</name>
<feature type="compositionally biased region" description="Basic and acidic residues" evidence="1">
    <location>
        <begin position="383"/>
        <end position="399"/>
    </location>
</feature>
<feature type="non-terminal residue" evidence="2">
    <location>
        <position position="1"/>
    </location>
</feature>
<feature type="compositionally biased region" description="Low complexity" evidence="1">
    <location>
        <begin position="400"/>
        <end position="409"/>
    </location>
</feature>
<feature type="non-terminal residue" evidence="2">
    <location>
        <position position="424"/>
    </location>
</feature>
<proteinExistence type="predicted"/>
<feature type="region of interest" description="Disordered" evidence="1">
    <location>
        <begin position="307"/>
        <end position="424"/>
    </location>
</feature>